<dbReference type="GO" id="GO:0016747">
    <property type="term" value="F:acyltransferase activity, transferring groups other than amino-acyl groups"/>
    <property type="evidence" value="ECO:0007669"/>
    <property type="project" value="InterPro"/>
</dbReference>
<reference evidence="2" key="1">
    <citation type="submission" date="2018-06" db="EMBL/GenBank/DDBJ databases">
        <authorList>
            <consortium name="Pathogen Informatics"/>
            <person name="Doyle S."/>
        </authorList>
    </citation>
    <scope>NUCLEOTIDE SEQUENCE [LARGE SCALE GENOMIC DNA]</scope>
    <source>
        <strain evidence="2">NCTC13765</strain>
    </source>
</reference>
<dbReference type="EMBL" id="UHFR01000005">
    <property type="protein sequence ID" value="SUN77403.1"/>
    <property type="molecule type" value="Genomic_DNA"/>
</dbReference>
<accession>A0A380KZH8</accession>
<dbReference type="SUPFAM" id="SSF55729">
    <property type="entry name" value="Acyl-CoA N-acyltransferases (Nat)"/>
    <property type="match status" value="1"/>
</dbReference>
<feature type="domain" description="N-acetyltransferase" evidence="1">
    <location>
        <begin position="30"/>
        <end position="172"/>
    </location>
</feature>
<name>A0A380KZH8_9STRE</name>
<dbReference type="STRING" id="1123307.GCA_000380065_01400"/>
<dbReference type="PROSITE" id="PS51186">
    <property type="entry name" value="GNAT"/>
    <property type="match status" value="1"/>
</dbReference>
<dbReference type="PANTHER" id="PTHR39173">
    <property type="entry name" value="ACETYLTRANSFERASE"/>
    <property type="match status" value="1"/>
</dbReference>
<dbReference type="Proteomes" id="UP000254634">
    <property type="component" value="Unassembled WGS sequence"/>
</dbReference>
<protein>
    <submittedName>
        <fullName evidence="2">Acetyltransferase (GNAT) family protein</fullName>
    </submittedName>
</protein>
<organism evidence="2 3">
    <name type="scientific">Streptococcus massiliensis</name>
    <dbReference type="NCBI Taxonomy" id="313439"/>
    <lineage>
        <taxon>Bacteria</taxon>
        <taxon>Bacillati</taxon>
        <taxon>Bacillota</taxon>
        <taxon>Bacilli</taxon>
        <taxon>Lactobacillales</taxon>
        <taxon>Streptococcaceae</taxon>
        <taxon>Streptococcus</taxon>
    </lineage>
</organism>
<evidence type="ECO:0000313" key="2">
    <source>
        <dbReference type="EMBL" id="SUN77403.1"/>
    </source>
</evidence>
<keyword evidence="3" id="KW-1185">Reference proteome</keyword>
<dbReference type="RefSeq" id="WP_018372107.1">
    <property type="nucleotide sequence ID" value="NZ_UHFR01000005.1"/>
</dbReference>
<dbReference type="Pfam" id="PF13302">
    <property type="entry name" value="Acetyltransf_3"/>
    <property type="match status" value="1"/>
</dbReference>
<dbReference type="InterPro" id="IPR016181">
    <property type="entry name" value="Acyl_CoA_acyltransferase"/>
</dbReference>
<dbReference type="PANTHER" id="PTHR39173:SF1">
    <property type="entry name" value="ACETYLTRANSFERASE"/>
    <property type="match status" value="1"/>
</dbReference>
<evidence type="ECO:0000259" key="1">
    <source>
        <dbReference type="PROSITE" id="PS51186"/>
    </source>
</evidence>
<evidence type="ECO:0000313" key="3">
    <source>
        <dbReference type="Proteomes" id="UP000254634"/>
    </source>
</evidence>
<dbReference type="OrthoDB" id="9797989at2"/>
<dbReference type="InterPro" id="IPR000182">
    <property type="entry name" value="GNAT_dom"/>
</dbReference>
<dbReference type="AlphaFoldDB" id="A0A380KZH8"/>
<gene>
    <name evidence="2" type="ORF">NCTC13765_01928</name>
</gene>
<sequence>MTQLKLIKPSLDYEQQLIAYKAAFSEEHLYGGSRLSEYEDIAQWLQYIELASVKATCEQGRSPSSTFLCVRESDQKMVGICNIRHDLNQDFLLNIAGHIGYSILPSERSKGYGREQLRLALLKARELGIKKALVTCADWNKASEGVILANGGVYEDTRLDETDNDWMKRYWIPLS</sequence>
<keyword evidence="2" id="KW-0808">Transferase</keyword>
<proteinExistence type="predicted"/>
<dbReference type="Gene3D" id="3.40.630.30">
    <property type="match status" value="1"/>
</dbReference>